<dbReference type="PANTHER" id="PTHR38008">
    <property type="entry name" value="HEMOLYSIN-RELATED"/>
    <property type="match status" value="1"/>
</dbReference>
<reference evidence="2" key="1">
    <citation type="submission" date="2017-05" db="EMBL/GenBank/DDBJ databases">
        <authorList>
            <person name="Song R."/>
            <person name="Chenine A.L."/>
            <person name="Ruprecht R.M."/>
        </authorList>
    </citation>
    <scope>NUCLEOTIDE SEQUENCE</scope>
    <source>
        <strain evidence="2">Kingella_eburonensis</strain>
    </source>
</reference>
<reference evidence="3" key="3">
    <citation type="submission" date="2017-06" db="EMBL/GenBank/DDBJ databases">
        <authorList>
            <person name="Kim H.J."/>
            <person name="Triplett B.A."/>
        </authorList>
    </citation>
    <scope>NUCLEOTIDE SEQUENCE [LARGE SCALE GENOMIC DNA]</scope>
    <source>
        <strain evidence="3">Kingella_eburonensis</strain>
    </source>
</reference>
<gene>
    <name evidence="3" type="ORF">KEBURONENSIS_00987</name>
    <name evidence="2" type="ORF">KEBURONENSIS_01009</name>
</gene>
<evidence type="ECO:0000313" key="3">
    <source>
        <dbReference type="EMBL" id="SNB62138.1"/>
    </source>
</evidence>
<dbReference type="Pfam" id="PF03891">
    <property type="entry name" value="DUF333"/>
    <property type="match status" value="1"/>
</dbReference>
<evidence type="ECO:0000256" key="1">
    <source>
        <dbReference type="SAM" id="SignalP"/>
    </source>
</evidence>
<dbReference type="EMBL" id="FXUV01000013">
    <property type="protein sequence ID" value="SMQ12002.1"/>
    <property type="molecule type" value="Genomic_DNA"/>
</dbReference>
<dbReference type="InterPro" id="IPR005590">
    <property type="entry name" value="DUF333"/>
</dbReference>
<feature type="chain" id="PRO_5015075244" description="Hemolysin" evidence="1">
    <location>
        <begin position="24"/>
        <end position="85"/>
    </location>
</feature>
<accession>A0A238T9D4</accession>
<dbReference type="RefSeq" id="WP_095062139.1">
    <property type="nucleotide sequence ID" value="NZ_FXUV02000015.1"/>
</dbReference>
<dbReference type="EMBL" id="FXUV02000015">
    <property type="protein sequence ID" value="SNB62138.1"/>
    <property type="molecule type" value="Genomic_DNA"/>
</dbReference>
<protein>
    <recommendedName>
        <fullName evidence="5">Hemolysin</fullName>
    </recommendedName>
</protein>
<dbReference type="Proteomes" id="UP000215450">
    <property type="component" value="Unassembled WGS sequence"/>
</dbReference>
<organism evidence="3 4">
    <name type="scientific">Kingella negevensis</name>
    <dbReference type="NCBI Taxonomy" id="1522312"/>
    <lineage>
        <taxon>Bacteria</taxon>
        <taxon>Pseudomonadati</taxon>
        <taxon>Pseudomonadota</taxon>
        <taxon>Betaproteobacteria</taxon>
        <taxon>Neisseriales</taxon>
        <taxon>Neisseriaceae</taxon>
        <taxon>Kingella</taxon>
    </lineage>
</organism>
<evidence type="ECO:0000313" key="4">
    <source>
        <dbReference type="Proteomes" id="UP000215450"/>
    </source>
</evidence>
<proteinExistence type="predicted"/>
<reference evidence="4" key="2">
    <citation type="submission" date="2017-06" db="EMBL/GenBank/DDBJ databases">
        <authorList>
            <person name="Laurent S."/>
        </authorList>
    </citation>
    <scope>NUCLEOTIDE SEQUENCE [LARGE SCALE GENOMIC DNA]</scope>
</reference>
<dbReference type="OrthoDB" id="148878at2"/>
<keyword evidence="4" id="KW-1185">Reference proteome</keyword>
<name>A0A238T9D4_9NEIS</name>
<evidence type="ECO:0000313" key="2">
    <source>
        <dbReference type="EMBL" id="SMQ12002.1"/>
    </source>
</evidence>
<feature type="signal peptide" evidence="1">
    <location>
        <begin position="1"/>
        <end position="23"/>
    </location>
</feature>
<sequence>MKKTLATLTAAAALSACASQTSAVEQKQIEPAVGMANPASVYCVEQGGKLEVRKDKDGNEYGMCHLPNGKVAEEWEFFRANNKYN</sequence>
<dbReference type="PROSITE" id="PS51257">
    <property type="entry name" value="PROKAR_LIPOPROTEIN"/>
    <property type="match status" value="1"/>
</dbReference>
<dbReference type="STRING" id="1522312.GCA_900177895_00388"/>
<keyword evidence="1" id="KW-0732">Signal</keyword>
<evidence type="ECO:0008006" key="5">
    <source>
        <dbReference type="Google" id="ProtNLM"/>
    </source>
</evidence>
<dbReference type="AlphaFoldDB" id="A0A238T9D4"/>
<dbReference type="PANTHER" id="PTHR38008:SF2">
    <property type="entry name" value="HEMOLYSIN"/>
    <property type="match status" value="1"/>
</dbReference>